<proteinExistence type="predicted"/>
<dbReference type="AlphaFoldDB" id="A0A6J1BUR3"/>
<gene>
    <name evidence="8" type="primary">LOC111005891</name>
</gene>
<evidence type="ECO:0000313" key="7">
    <source>
        <dbReference type="Proteomes" id="UP000504603"/>
    </source>
</evidence>
<dbReference type="GO" id="GO:0005768">
    <property type="term" value="C:endosome"/>
    <property type="evidence" value="ECO:0007669"/>
    <property type="project" value="TreeGrafter"/>
</dbReference>
<reference evidence="8" key="1">
    <citation type="submission" date="2025-08" db="UniProtKB">
        <authorList>
            <consortium name="RefSeq"/>
        </authorList>
    </citation>
    <scope>IDENTIFICATION</scope>
    <source>
        <strain evidence="8">OHB3-1</strain>
    </source>
</reference>
<dbReference type="KEGG" id="mcha:111005891"/>
<dbReference type="PANTHER" id="PTHR31311:SF17">
    <property type="entry name" value="GALACTOSYL TRANSFERASE GMA12_MNN10 FAMILY PROTEIN"/>
    <property type="match status" value="1"/>
</dbReference>
<dbReference type="Pfam" id="PF05637">
    <property type="entry name" value="Glyco_transf_34"/>
    <property type="match status" value="1"/>
</dbReference>
<evidence type="ECO:0000256" key="3">
    <source>
        <dbReference type="ARBA" id="ARBA00022679"/>
    </source>
</evidence>
<dbReference type="PANTHER" id="PTHR31311">
    <property type="entry name" value="XYLOGLUCAN 6-XYLOSYLTRANSFERASE 5-RELATED-RELATED"/>
    <property type="match status" value="1"/>
</dbReference>
<sequence>MAKQSRTCWFLSNLFLLLGGIFLVLLFYPSLYSASIFELRRGASVAGDGFSGEIDPPDQTFYDDPKLSYSIERRIENWDQKRKTWQDHHRHLSVRSGERVLLVTGSQPSPCKNRIGDHLLLRLFKNKVDYCRIHWHGIFYKNAYLQPKMGSYWAKLPVIRAAMMPIQKRNGSGGWTRTQCSQTWNSRSQWNDTRTTTWWPTVGPTWFTRTEIIKAGRA</sequence>
<evidence type="ECO:0000256" key="1">
    <source>
        <dbReference type="ARBA" id="ARBA00004323"/>
    </source>
</evidence>
<keyword evidence="6" id="KW-1133">Transmembrane helix</keyword>
<dbReference type="RefSeq" id="XP_022133250.1">
    <property type="nucleotide sequence ID" value="XM_022277558.1"/>
</dbReference>
<protein>
    <submittedName>
        <fullName evidence="8">Glycosyltransferase 6</fullName>
    </submittedName>
</protein>
<evidence type="ECO:0000256" key="4">
    <source>
        <dbReference type="ARBA" id="ARBA00022968"/>
    </source>
</evidence>
<accession>A0A6J1BUR3</accession>
<dbReference type="OrthoDB" id="205108at2759"/>
<evidence type="ECO:0000256" key="2">
    <source>
        <dbReference type="ARBA" id="ARBA00022676"/>
    </source>
</evidence>
<dbReference type="Proteomes" id="UP000504603">
    <property type="component" value="Unplaced"/>
</dbReference>
<evidence type="ECO:0000256" key="5">
    <source>
        <dbReference type="ARBA" id="ARBA00023034"/>
    </source>
</evidence>
<keyword evidence="5" id="KW-0333">Golgi apparatus</keyword>
<keyword evidence="3" id="KW-0808">Transferase</keyword>
<dbReference type="GO" id="GO:0008378">
    <property type="term" value="F:galactosyltransferase activity"/>
    <property type="evidence" value="ECO:0007669"/>
    <property type="project" value="TreeGrafter"/>
</dbReference>
<name>A0A6J1BUR3_MOMCH</name>
<keyword evidence="4" id="KW-0735">Signal-anchor</keyword>
<dbReference type="GO" id="GO:0000139">
    <property type="term" value="C:Golgi membrane"/>
    <property type="evidence" value="ECO:0007669"/>
    <property type="project" value="UniProtKB-SubCell"/>
</dbReference>
<dbReference type="GO" id="GO:0005802">
    <property type="term" value="C:trans-Golgi network"/>
    <property type="evidence" value="ECO:0007669"/>
    <property type="project" value="TreeGrafter"/>
</dbReference>
<keyword evidence="6" id="KW-0472">Membrane</keyword>
<keyword evidence="6" id="KW-0812">Transmembrane</keyword>
<organism evidence="7 8">
    <name type="scientific">Momordica charantia</name>
    <name type="common">Bitter gourd</name>
    <name type="synonym">Balsam pear</name>
    <dbReference type="NCBI Taxonomy" id="3673"/>
    <lineage>
        <taxon>Eukaryota</taxon>
        <taxon>Viridiplantae</taxon>
        <taxon>Streptophyta</taxon>
        <taxon>Embryophyta</taxon>
        <taxon>Tracheophyta</taxon>
        <taxon>Spermatophyta</taxon>
        <taxon>Magnoliopsida</taxon>
        <taxon>eudicotyledons</taxon>
        <taxon>Gunneridae</taxon>
        <taxon>Pentapetalae</taxon>
        <taxon>rosids</taxon>
        <taxon>fabids</taxon>
        <taxon>Cucurbitales</taxon>
        <taxon>Cucurbitaceae</taxon>
        <taxon>Momordiceae</taxon>
        <taxon>Momordica</taxon>
    </lineage>
</organism>
<feature type="transmembrane region" description="Helical" evidence="6">
    <location>
        <begin position="7"/>
        <end position="28"/>
    </location>
</feature>
<evidence type="ECO:0000256" key="6">
    <source>
        <dbReference type="SAM" id="Phobius"/>
    </source>
</evidence>
<evidence type="ECO:0000313" key="8">
    <source>
        <dbReference type="RefSeq" id="XP_022133250.1"/>
    </source>
</evidence>
<keyword evidence="7" id="KW-1185">Reference proteome</keyword>
<comment type="subcellular location">
    <subcellularLocation>
        <location evidence="1">Golgi apparatus membrane</location>
        <topology evidence="1">Single-pass type II membrane protein</topology>
    </subcellularLocation>
</comment>
<keyword evidence="2" id="KW-0328">Glycosyltransferase</keyword>
<dbReference type="GeneID" id="111005891"/>
<dbReference type="InterPro" id="IPR008630">
    <property type="entry name" value="Glyco_trans_34"/>
</dbReference>